<proteinExistence type="predicted"/>
<keyword evidence="2" id="KW-0812">Transmembrane</keyword>
<feature type="transmembrane region" description="Helical" evidence="2">
    <location>
        <begin position="40"/>
        <end position="70"/>
    </location>
</feature>
<reference evidence="3" key="1">
    <citation type="submission" date="2021-01" db="EMBL/GenBank/DDBJ databases">
        <title>Modified the classification status of verrucomicrobia.</title>
        <authorList>
            <person name="Feng X."/>
        </authorList>
    </citation>
    <scope>NUCLEOTIDE SEQUENCE</scope>
    <source>
        <strain evidence="3">KCTC 12986</strain>
    </source>
</reference>
<gene>
    <name evidence="3" type="ORF">JIN78_13890</name>
</gene>
<sequence>MTFFGIASFLFLVIPLAILGAMAFSAFLAHRGAPTRGTLITLISAGVLAISLIGSVALSFFAISHISAIIGASSGSSSQPPESFLSFANLLPILISLASLGGLAFAIGLYLMGRHWPTLCRECEELEESARRLTAEREAGAPPTTAANTVDHSINPH</sequence>
<evidence type="ECO:0000256" key="1">
    <source>
        <dbReference type="SAM" id="MobiDB-lite"/>
    </source>
</evidence>
<name>A0A934VNJ1_9BACT</name>
<protein>
    <submittedName>
        <fullName evidence="3">Uncharacterized protein</fullName>
    </submittedName>
</protein>
<dbReference type="AlphaFoldDB" id="A0A934VNJ1"/>
<evidence type="ECO:0000313" key="4">
    <source>
        <dbReference type="Proteomes" id="UP000604083"/>
    </source>
</evidence>
<evidence type="ECO:0000256" key="2">
    <source>
        <dbReference type="SAM" id="Phobius"/>
    </source>
</evidence>
<accession>A0A934VNJ1</accession>
<feature type="compositionally biased region" description="Polar residues" evidence="1">
    <location>
        <begin position="145"/>
        <end position="157"/>
    </location>
</feature>
<comment type="caution">
    <text evidence="3">The sequence shown here is derived from an EMBL/GenBank/DDBJ whole genome shotgun (WGS) entry which is preliminary data.</text>
</comment>
<feature type="transmembrane region" description="Helical" evidence="2">
    <location>
        <begin position="6"/>
        <end position="28"/>
    </location>
</feature>
<keyword evidence="2" id="KW-0472">Membrane</keyword>
<feature type="region of interest" description="Disordered" evidence="1">
    <location>
        <begin position="131"/>
        <end position="157"/>
    </location>
</feature>
<dbReference type="EMBL" id="JAENIO010000042">
    <property type="protein sequence ID" value="MBK1835156.1"/>
    <property type="molecule type" value="Genomic_DNA"/>
</dbReference>
<evidence type="ECO:0000313" key="3">
    <source>
        <dbReference type="EMBL" id="MBK1835156.1"/>
    </source>
</evidence>
<organism evidence="3 4">
    <name type="scientific">Roseibacillus ishigakijimensis</name>
    <dbReference type="NCBI Taxonomy" id="454146"/>
    <lineage>
        <taxon>Bacteria</taxon>
        <taxon>Pseudomonadati</taxon>
        <taxon>Verrucomicrobiota</taxon>
        <taxon>Verrucomicrobiia</taxon>
        <taxon>Verrucomicrobiales</taxon>
        <taxon>Verrucomicrobiaceae</taxon>
        <taxon>Roseibacillus</taxon>
    </lineage>
</organism>
<keyword evidence="4" id="KW-1185">Reference proteome</keyword>
<keyword evidence="2" id="KW-1133">Transmembrane helix</keyword>
<dbReference type="Proteomes" id="UP000604083">
    <property type="component" value="Unassembled WGS sequence"/>
</dbReference>
<feature type="transmembrane region" description="Helical" evidence="2">
    <location>
        <begin position="90"/>
        <end position="111"/>
    </location>
</feature>
<dbReference type="RefSeq" id="WP_200392589.1">
    <property type="nucleotide sequence ID" value="NZ_JAENIO010000042.1"/>
</dbReference>